<comment type="subcellular location">
    <subcellularLocation>
        <location evidence="1">Membrane</location>
        <topology evidence="1">Multi-pass membrane protein</topology>
    </subcellularLocation>
</comment>
<evidence type="ECO:0000256" key="1">
    <source>
        <dbReference type="ARBA" id="ARBA00004141"/>
    </source>
</evidence>
<dbReference type="SUPFAM" id="SSF161111">
    <property type="entry name" value="Cation efflux protein transmembrane domain-like"/>
    <property type="match status" value="1"/>
</dbReference>
<feature type="domain" description="Cation efflux protein transmembrane" evidence="7">
    <location>
        <begin position="342"/>
        <end position="425"/>
    </location>
</feature>
<dbReference type="Proteomes" id="UP000006671">
    <property type="component" value="Unassembled WGS sequence"/>
</dbReference>
<dbReference type="Gene3D" id="1.20.1510.10">
    <property type="entry name" value="Cation efflux protein transmembrane domain"/>
    <property type="match status" value="1"/>
</dbReference>
<sequence length="522" mass="58778">MQEAHEGNNIEGVSTSVELEIVDSNNNNNGEQQHDVEVVARNEEQSTQHQQQQQQFNVMIEEESPQASNKPITYYESSPTAIDNNSSITTTTTNKKKVKLPPPMITKSIQTKQWQVDFSKFPIIETDKATKLKKRVSKFYEKQNELVEGFADLYTNTITKDFLVDGEDGYLELNDELKEENPIDSSAKDDRYANFCIQASFWVNILLLFLKVSASFLSISLSVITSTVDSILDIVSGLILVYTNHLRKKKGDSHKYPVGKDRLEPLSFIIFATCMATASLQIIKEGVVTIIQGLVTGDPYLPANNENLISWSSQPETLSGEMEWMLGIKVPATFKLFAYSYSLAVMLVAVVLKTILYFLCIRAKSASCEAYAFDHRNDVLSNSFLVASLFISMWAWWVDPFSATVLSCYIIYGWVGESMEHVTKLVGLSAESDLIQKLTFIAYNHCEKIVKVDLVTAWYSGMNIIAEIHVVLPPDMSLKEAHNIGAKLQTKIESVPEVERCFVHLDFNDTHKNERSLIGKDV</sequence>
<evidence type="ECO:0000256" key="5">
    <source>
        <dbReference type="ARBA" id="ARBA00023136"/>
    </source>
</evidence>
<dbReference type="VEuPathDB" id="AmoebaDB:NAEGRDRAFT_81272"/>
<dbReference type="SUPFAM" id="SSF160240">
    <property type="entry name" value="Cation efflux protein cytoplasmic domain-like"/>
    <property type="match status" value="1"/>
</dbReference>
<dbReference type="PANTHER" id="PTHR43840:SF13">
    <property type="entry name" value="CATION EFFLUX PROTEIN CYTOPLASMIC DOMAIN-CONTAINING PROTEIN"/>
    <property type="match status" value="1"/>
</dbReference>
<evidence type="ECO:0000313" key="9">
    <source>
        <dbReference type="EMBL" id="EFC39451.1"/>
    </source>
</evidence>
<gene>
    <name evidence="9" type="ORF">NAEGRDRAFT_81272</name>
</gene>
<dbReference type="InterPro" id="IPR058533">
    <property type="entry name" value="Cation_efflux_TM"/>
</dbReference>
<dbReference type="GO" id="GO:0008324">
    <property type="term" value="F:monoatomic cation transmembrane transporter activity"/>
    <property type="evidence" value="ECO:0007669"/>
    <property type="project" value="InterPro"/>
</dbReference>
<feature type="domain" description="Cation efflux protein transmembrane" evidence="7">
    <location>
        <begin position="198"/>
        <end position="294"/>
    </location>
</feature>
<keyword evidence="3 6" id="KW-0812">Transmembrane</keyword>
<evidence type="ECO:0000256" key="4">
    <source>
        <dbReference type="ARBA" id="ARBA00022989"/>
    </source>
</evidence>
<evidence type="ECO:0000313" key="10">
    <source>
        <dbReference type="Proteomes" id="UP000006671"/>
    </source>
</evidence>
<dbReference type="InParanoid" id="D2VUH5"/>
<reference evidence="9 10" key="1">
    <citation type="journal article" date="2010" name="Cell">
        <title>The genome of Naegleria gruberi illuminates early eukaryotic versatility.</title>
        <authorList>
            <person name="Fritz-Laylin L.K."/>
            <person name="Prochnik S.E."/>
            <person name="Ginger M.L."/>
            <person name="Dacks J.B."/>
            <person name="Carpenter M.L."/>
            <person name="Field M.C."/>
            <person name="Kuo A."/>
            <person name="Paredez A."/>
            <person name="Chapman J."/>
            <person name="Pham J."/>
            <person name="Shu S."/>
            <person name="Neupane R."/>
            <person name="Cipriano M."/>
            <person name="Mancuso J."/>
            <person name="Tu H."/>
            <person name="Salamov A."/>
            <person name="Lindquist E."/>
            <person name="Shapiro H."/>
            <person name="Lucas S."/>
            <person name="Grigoriev I.V."/>
            <person name="Cande W.Z."/>
            <person name="Fulton C."/>
            <person name="Rokhsar D.S."/>
            <person name="Dawson S.C."/>
        </authorList>
    </citation>
    <scope>NUCLEOTIDE SEQUENCE [LARGE SCALE GENOMIC DNA]</scope>
    <source>
        <strain evidence="9 10">NEG-M</strain>
    </source>
</reference>
<keyword evidence="5 6" id="KW-0472">Membrane</keyword>
<dbReference type="OrthoDB" id="78296at2759"/>
<dbReference type="InterPro" id="IPR050291">
    <property type="entry name" value="CDF_Transporter"/>
</dbReference>
<evidence type="ECO:0000259" key="7">
    <source>
        <dbReference type="Pfam" id="PF01545"/>
    </source>
</evidence>
<accession>D2VUH5</accession>
<feature type="transmembrane region" description="Helical" evidence="6">
    <location>
        <begin position="263"/>
        <end position="283"/>
    </location>
</feature>
<protein>
    <submittedName>
        <fullName evidence="9">Cation diffusion facilitator</fullName>
    </submittedName>
</protein>
<name>D2VUH5_NAEGR</name>
<dbReference type="EMBL" id="GG738899">
    <property type="protein sequence ID" value="EFC39451.1"/>
    <property type="molecule type" value="Genomic_DNA"/>
</dbReference>
<dbReference type="RefSeq" id="XP_002672195.1">
    <property type="nucleotide sequence ID" value="XM_002672149.1"/>
</dbReference>
<evidence type="ECO:0000259" key="8">
    <source>
        <dbReference type="Pfam" id="PF16916"/>
    </source>
</evidence>
<feature type="domain" description="Cation efflux protein cytoplasmic" evidence="8">
    <location>
        <begin position="433"/>
        <end position="506"/>
    </location>
</feature>
<feature type="transmembrane region" description="Helical" evidence="6">
    <location>
        <begin position="379"/>
        <end position="397"/>
    </location>
</feature>
<dbReference type="InterPro" id="IPR036837">
    <property type="entry name" value="Cation_efflux_CTD_sf"/>
</dbReference>
<dbReference type="GeneID" id="8850879"/>
<dbReference type="KEGG" id="ngr:NAEGRDRAFT_81272"/>
<dbReference type="STRING" id="5762.D2VUH5"/>
<dbReference type="InterPro" id="IPR027469">
    <property type="entry name" value="Cation_efflux_TMD_sf"/>
</dbReference>
<evidence type="ECO:0000256" key="3">
    <source>
        <dbReference type="ARBA" id="ARBA00022692"/>
    </source>
</evidence>
<feature type="transmembrane region" description="Helical" evidence="6">
    <location>
        <begin position="336"/>
        <end position="359"/>
    </location>
</feature>
<dbReference type="PANTHER" id="PTHR43840">
    <property type="entry name" value="MITOCHONDRIAL METAL TRANSPORTER 1-RELATED"/>
    <property type="match status" value="1"/>
</dbReference>
<dbReference type="FunCoup" id="D2VUH5">
    <property type="interactions" value="64"/>
</dbReference>
<dbReference type="eggNOG" id="KOG1485">
    <property type="taxonomic scope" value="Eukaryota"/>
</dbReference>
<dbReference type="AlphaFoldDB" id="D2VUH5"/>
<proteinExistence type="predicted"/>
<keyword evidence="10" id="KW-1185">Reference proteome</keyword>
<keyword evidence="2" id="KW-0813">Transport</keyword>
<evidence type="ECO:0000256" key="6">
    <source>
        <dbReference type="SAM" id="Phobius"/>
    </source>
</evidence>
<feature type="transmembrane region" description="Helical" evidence="6">
    <location>
        <begin position="216"/>
        <end position="242"/>
    </location>
</feature>
<dbReference type="GO" id="GO:0016020">
    <property type="term" value="C:membrane"/>
    <property type="evidence" value="ECO:0007669"/>
    <property type="project" value="UniProtKB-SubCell"/>
</dbReference>
<dbReference type="Gene3D" id="3.30.70.1350">
    <property type="entry name" value="Cation efflux protein, cytoplasmic domain"/>
    <property type="match status" value="1"/>
</dbReference>
<evidence type="ECO:0000256" key="2">
    <source>
        <dbReference type="ARBA" id="ARBA00022448"/>
    </source>
</evidence>
<dbReference type="Pfam" id="PF16916">
    <property type="entry name" value="ZT_dimer"/>
    <property type="match status" value="1"/>
</dbReference>
<organism evidence="10">
    <name type="scientific">Naegleria gruberi</name>
    <name type="common">Amoeba</name>
    <dbReference type="NCBI Taxonomy" id="5762"/>
    <lineage>
        <taxon>Eukaryota</taxon>
        <taxon>Discoba</taxon>
        <taxon>Heterolobosea</taxon>
        <taxon>Tetramitia</taxon>
        <taxon>Eutetramitia</taxon>
        <taxon>Vahlkampfiidae</taxon>
        <taxon>Naegleria</taxon>
    </lineage>
</organism>
<dbReference type="InterPro" id="IPR027470">
    <property type="entry name" value="Cation_efflux_CTD"/>
</dbReference>
<dbReference type="Pfam" id="PF01545">
    <property type="entry name" value="Cation_efflux"/>
    <property type="match status" value="2"/>
</dbReference>
<keyword evidence="4 6" id="KW-1133">Transmembrane helix</keyword>